<feature type="domain" description="Nudix hydrolase" evidence="8">
    <location>
        <begin position="44"/>
        <end position="187"/>
    </location>
</feature>
<dbReference type="PROSITE" id="PS01293">
    <property type="entry name" value="NUDIX_COA"/>
    <property type="match status" value="1"/>
</dbReference>
<evidence type="ECO:0000256" key="2">
    <source>
        <dbReference type="ARBA" id="ARBA00001946"/>
    </source>
</evidence>
<dbReference type="InterPro" id="IPR000059">
    <property type="entry name" value="NUDIX_hydrolase_NudL_CS"/>
</dbReference>
<dbReference type="CDD" id="cd03426">
    <property type="entry name" value="NUDIX_CoAse_Nudt7"/>
    <property type="match status" value="1"/>
</dbReference>
<dbReference type="AlphaFoldDB" id="A0A2S6IF53"/>
<keyword evidence="6" id="KW-0460">Magnesium</keyword>
<comment type="caution">
    <text evidence="9">The sequence shown here is derived from an EMBL/GenBank/DDBJ whole genome shotgun (WGS) entry which is preliminary data.</text>
</comment>
<sequence>MSPGAPAGDALPGWLLPLAQALPQVRAGSADWPARSVVVDPTAPRRPASVLLLLAEDPEGGDGGALLLTERATGLRKHSGQVAFPGGGADPDDDGPAATALREAAEETGLDPAGVRVLGTLPPIHVPVSGYEVTPVVAWWHTPGPVDVVDPTEVARVEVVPLAELADPARRFRVRIPAGYVGPAFAVRGLLVWGFTGEVLHRVLALGGFERPWDRARRVDLADALADVDAALRASGGTP</sequence>
<dbReference type="GO" id="GO:0030145">
    <property type="term" value="F:manganese ion binding"/>
    <property type="evidence" value="ECO:0007669"/>
    <property type="project" value="InterPro"/>
</dbReference>
<protein>
    <submittedName>
        <fullName evidence="9">ADP-ribose pyrophosphatase YjhB (NUDIX family)</fullName>
    </submittedName>
</protein>
<evidence type="ECO:0000256" key="7">
    <source>
        <dbReference type="ARBA" id="ARBA00023211"/>
    </source>
</evidence>
<proteinExistence type="inferred from homology"/>
<comment type="cofactor">
    <cofactor evidence="1">
        <name>Mn(2+)</name>
        <dbReference type="ChEBI" id="CHEBI:29035"/>
    </cofactor>
</comment>
<evidence type="ECO:0000256" key="3">
    <source>
        <dbReference type="ARBA" id="ARBA00006506"/>
    </source>
</evidence>
<comment type="similarity">
    <text evidence="3">Belongs to the Nudix hydrolase family. PCD1 subfamily.</text>
</comment>
<evidence type="ECO:0000313" key="10">
    <source>
        <dbReference type="Proteomes" id="UP000239485"/>
    </source>
</evidence>
<keyword evidence="10" id="KW-1185">Reference proteome</keyword>
<keyword evidence="5" id="KW-0378">Hydrolase</keyword>
<evidence type="ECO:0000259" key="8">
    <source>
        <dbReference type="PROSITE" id="PS51462"/>
    </source>
</evidence>
<dbReference type="RefSeq" id="WP_211291169.1">
    <property type="nucleotide sequence ID" value="NZ_PTJD01000012.1"/>
</dbReference>
<comment type="cofactor">
    <cofactor evidence="2">
        <name>Mg(2+)</name>
        <dbReference type="ChEBI" id="CHEBI:18420"/>
    </cofactor>
</comment>
<dbReference type="Gene3D" id="3.90.79.10">
    <property type="entry name" value="Nucleoside Triphosphate Pyrophosphohydrolase"/>
    <property type="match status" value="1"/>
</dbReference>
<keyword evidence="4" id="KW-0479">Metal-binding</keyword>
<dbReference type="InterPro" id="IPR015797">
    <property type="entry name" value="NUDIX_hydrolase-like_dom_sf"/>
</dbReference>
<evidence type="ECO:0000256" key="1">
    <source>
        <dbReference type="ARBA" id="ARBA00001936"/>
    </source>
</evidence>
<dbReference type="PANTHER" id="PTHR12992">
    <property type="entry name" value="NUDIX HYDROLASE"/>
    <property type="match status" value="1"/>
</dbReference>
<dbReference type="GO" id="GO:0010945">
    <property type="term" value="F:coenzyme A diphosphatase activity"/>
    <property type="evidence" value="ECO:0007669"/>
    <property type="project" value="InterPro"/>
</dbReference>
<name>A0A2S6IF53_9ACTN</name>
<dbReference type="GO" id="GO:0000287">
    <property type="term" value="F:magnesium ion binding"/>
    <property type="evidence" value="ECO:0007669"/>
    <property type="project" value="InterPro"/>
</dbReference>
<dbReference type="GO" id="GO:0009132">
    <property type="term" value="P:nucleoside diphosphate metabolic process"/>
    <property type="evidence" value="ECO:0007669"/>
    <property type="project" value="InterPro"/>
</dbReference>
<evidence type="ECO:0000256" key="6">
    <source>
        <dbReference type="ARBA" id="ARBA00022842"/>
    </source>
</evidence>
<dbReference type="Proteomes" id="UP000239485">
    <property type="component" value="Unassembled WGS sequence"/>
</dbReference>
<dbReference type="PROSITE" id="PS51462">
    <property type="entry name" value="NUDIX"/>
    <property type="match status" value="1"/>
</dbReference>
<dbReference type="InterPro" id="IPR045121">
    <property type="entry name" value="CoAse"/>
</dbReference>
<accession>A0A2S6IF53</accession>
<gene>
    <name evidence="9" type="ORF">CLV92_11211</name>
</gene>
<dbReference type="PANTHER" id="PTHR12992:SF11">
    <property type="entry name" value="MITOCHONDRIAL COENZYME A DIPHOSPHATASE NUDT8"/>
    <property type="match status" value="1"/>
</dbReference>
<evidence type="ECO:0000256" key="5">
    <source>
        <dbReference type="ARBA" id="ARBA00022801"/>
    </source>
</evidence>
<evidence type="ECO:0000313" key="9">
    <source>
        <dbReference type="EMBL" id="PPK92839.1"/>
    </source>
</evidence>
<dbReference type="Pfam" id="PF00293">
    <property type="entry name" value="NUDIX"/>
    <property type="match status" value="1"/>
</dbReference>
<evidence type="ECO:0000256" key="4">
    <source>
        <dbReference type="ARBA" id="ARBA00022723"/>
    </source>
</evidence>
<reference evidence="9 10" key="1">
    <citation type="submission" date="2018-02" db="EMBL/GenBank/DDBJ databases">
        <title>Genomic Encyclopedia of Archaeal and Bacterial Type Strains, Phase II (KMG-II): from individual species to whole genera.</title>
        <authorList>
            <person name="Goeker M."/>
        </authorList>
    </citation>
    <scope>NUCLEOTIDE SEQUENCE [LARGE SCALE GENOMIC DNA]</scope>
    <source>
        <strain evidence="9 10">DSM 22857</strain>
    </source>
</reference>
<keyword evidence="7" id="KW-0464">Manganese</keyword>
<dbReference type="SUPFAM" id="SSF55811">
    <property type="entry name" value="Nudix"/>
    <property type="match status" value="1"/>
</dbReference>
<organism evidence="9 10">
    <name type="scientific">Kineococcus xinjiangensis</name>
    <dbReference type="NCBI Taxonomy" id="512762"/>
    <lineage>
        <taxon>Bacteria</taxon>
        <taxon>Bacillati</taxon>
        <taxon>Actinomycetota</taxon>
        <taxon>Actinomycetes</taxon>
        <taxon>Kineosporiales</taxon>
        <taxon>Kineosporiaceae</taxon>
        <taxon>Kineococcus</taxon>
    </lineage>
</organism>
<dbReference type="InterPro" id="IPR000086">
    <property type="entry name" value="NUDIX_hydrolase_dom"/>
</dbReference>
<dbReference type="EMBL" id="PTJD01000012">
    <property type="protein sequence ID" value="PPK92839.1"/>
    <property type="molecule type" value="Genomic_DNA"/>
</dbReference>